<dbReference type="InterPro" id="IPR001841">
    <property type="entry name" value="Znf_RING"/>
</dbReference>
<accession>A0AA39NNC4</accession>
<evidence type="ECO:0000256" key="5">
    <source>
        <dbReference type="ARBA" id="ARBA00022771"/>
    </source>
</evidence>
<dbReference type="AlphaFoldDB" id="A0AA39NNC4"/>
<evidence type="ECO:0000256" key="3">
    <source>
        <dbReference type="ARBA" id="ARBA00022679"/>
    </source>
</evidence>
<evidence type="ECO:0000256" key="8">
    <source>
        <dbReference type="ARBA" id="ARBA00023163"/>
    </source>
</evidence>
<dbReference type="SMART" id="SM00184">
    <property type="entry name" value="RING"/>
    <property type="match status" value="1"/>
</dbReference>
<evidence type="ECO:0000256" key="2">
    <source>
        <dbReference type="ARBA" id="ARBA00012483"/>
    </source>
</evidence>
<keyword evidence="13" id="KW-1185">Reference proteome</keyword>
<keyword evidence="4" id="KW-0479">Metal-binding</keyword>
<feature type="compositionally biased region" description="Basic and acidic residues" evidence="10">
    <location>
        <begin position="289"/>
        <end position="298"/>
    </location>
</feature>
<evidence type="ECO:0000256" key="10">
    <source>
        <dbReference type="SAM" id="MobiDB-lite"/>
    </source>
</evidence>
<keyword evidence="8" id="KW-0804">Transcription</keyword>
<comment type="caution">
    <text evidence="12">The sequence shown here is derived from an EMBL/GenBank/DDBJ whole genome shotgun (WGS) entry which is preliminary data.</text>
</comment>
<evidence type="ECO:0000313" key="13">
    <source>
        <dbReference type="Proteomes" id="UP001175227"/>
    </source>
</evidence>
<dbReference type="Proteomes" id="UP001175227">
    <property type="component" value="Unassembled WGS sequence"/>
</dbReference>
<name>A0AA39NNC4_9AGAR</name>
<dbReference type="Gene3D" id="3.30.40.10">
    <property type="entry name" value="Zinc/RING finger domain, C3HC4 (zinc finger)"/>
    <property type="match status" value="1"/>
</dbReference>
<dbReference type="GO" id="GO:0000209">
    <property type="term" value="P:protein polyubiquitination"/>
    <property type="evidence" value="ECO:0007669"/>
    <property type="project" value="TreeGrafter"/>
</dbReference>
<dbReference type="Pfam" id="PF13639">
    <property type="entry name" value="zf-RING_2"/>
    <property type="match status" value="1"/>
</dbReference>
<proteinExistence type="predicted"/>
<dbReference type="PROSITE" id="PS50089">
    <property type="entry name" value="ZF_RING_2"/>
    <property type="match status" value="1"/>
</dbReference>
<dbReference type="SUPFAM" id="SSF57850">
    <property type="entry name" value="RING/U-box"/>
    <property type="match status" value="1"/>
</dbReference>
<dbReference type="PANTHER" id="PTHR46077">
    <property type="entry name" value="E3 UBIQUITIN-PROTEIN LIGASE TOPORS"/>
    <property type="match status" value="1"/>
</dbReference>
<dbReference type="InterPro" id="IPR013083">
    <property type="entry name" value="Znf_RING/FYVE/PHD"/>
</dbReference>
<dbReference type="GO" id="GO:0061630">
    <property type="term" value="F:ubiquitin protein ligase activity"/>
    <property type="evidence" value="ECO:0007669"/>
    <property type="project" value="UniProtKB-EC"/>
</dbReference>
<evidence type="ECO:0000256" key="1">
    <source>
        <dbReference type="ARBA" id="ARBA00000900"/>
    </source>
</evidence>
<feature type="compositionally biased region" description="Basic and acidic residues" evidence="10">
    <location>
        <begin position="369"/>
        <end position="379"/>
    </location>
</feature>
<keyword evidence="3" id="KW-0808">Transferase</keyword>
<dbReference type="InterPro" id="IPR017907">
    <property type="entry name" value="Znf_RING_CS"/>
</dbReference>
<keyword evidence="6" id="KW-0862">Zinc</keyword>
<sequence length="533" mass="60462">MMTSAGHLVLLPPMTSASPARKRIKLESPSPPPKEEEEEDNCSICLQDLVDRTVIPTCSHEFCFDCLVVWTEQSRKCPLCAQTIGEYLIHRIRSRYDYQKHYLAPLSKPGLLPLPVSSYREPQVRRRRRRRDWGRRDEEEADKLDRSIEKRRWVYEHALYAKHVASNGYTKYRPYPTPAQFAASQEMVSKTTMFLRRELRVWDDLDVEFFTTFTVSLMKSIDLRSESAVKLLAEFLDIDTDGRIMAEHFAHEVYSYVRSPFKDLFVYDSVVQYDTPADVGPPPRPRPRRWQEAEEHPSRRSRSRSVSPCNRDEERAMVPDEDERSPSRSISWSPSGRHYPSVRRAPSPKEDSSVIRTTVLGPPTSTPPRDLKGKSRAIDEPDSAPRAVGPTPDTKGKSRADTPPPSSVPETTRLQSKKPVRTAMDSLRAHLGTTASSSNTNLLSRLSSGSGNDSQGRETGSTTLLENHEMQAPAGETDGSGEDLLTQGRARLLGKLLEERRRASRPVDDLERKLRTRAMVRVRLAAEKRAAQG</sequence>
<dbReference type="EC" id="2.3.2.27" evidence="2"/>
<evidence type="ECO:0000259" key="11">
    <source>
        <dbReference type="PROSITE" id="PS50089"/>
    </source>
</evidence>
<evidence type="ECO:0000256" key="7">
    <source>
        <dbReference type="ARBA" id="ARBA00023015"/>
    </source>
</evidence>
<gene>
    <name evidence="12" type="ORF">IW261DRAFT_1517090</name>
</gene>
<keyword evidence="7" id="KW-0805">Transcription regulation</keyword>
<protein>
    <recommendedName>
        <fullName evidence="2">RING-type E3 ubiquitin transferase</fullName>
        <ecNumber evidence="2">2.3.2.27</ecNumber>
    </recommendedName>
</protein>
<evidence type="ECO:0000256" key="4">
    <source>
        <dbReference type="ARBA" id="ARBA00022723"/>
    </source>
</evidence>
<feature type="region of interest" description="Disordered" evidence="10">
    <location>
        <begin position="275"/>
        <end position="460"/>
    </location>
</feature>
<reference evidence="12" key="1">
    <citation type="submission" date="2023-06" db="EMBL/GenBank/DDBJ databases">
        <authorList>
            <consortium name="Lawrence Berkeley National Laboratory"/>
            <person name="Ahrendt S."/>
            <person name="Sahu N."/>
            <person name="Indic B."/>
            <person name="Wong-Bajracharya J."/>
            <person name="Merenyi Z."/>
            <person name="Ke H.-M."/>
            <person name="Monk M."/>
            <person name="Kocsube S."/>
            <person name="Drula E."/>
            <person name="Lipzen A."/>
            <person name="Balint B."/>
            <person name="Henrissat B."/>
            <person name="Andreopoulos B."/>
            <person name="Martin F.M."/>
            <person name="Harder C.B."/>
            <person name="Rigling D."/>
            <person name="Ford K.L."/>
            <person name="Foster G.D."/>
            <person name="Pangilinan J."/>
            <person name="Papanicolaou A."/>
            <person name="Barry K."/>
            <person name="LaButti K."/>
            <person name="Viragh M."/>
            <person name="Koriabine M."/>
            <person name="Yan M."/>
            <person name="Riley R."/>
            <person name="Champramary S."/>
            <person name="Plett K.L."/>
            <person name="Tsai I.J."/>
            <person name="Slot J."/>
            <person name="Sipos G."/>
            <person name="Plett J."/>
            <person name="Nagy L.G."/>
            <person name="Grigoriev I.V."/>
        </authorList>
    </citation>
    <scope>NUCLEOTIDE SEQUENCE</scope>
    <source>
        <strain evidence="12">ICMP 16352</strain>
    </source>
</reference>
<dbReference type="PROSITE" id="PS00518">
    <property type="entry name" value="ZF_RING_1"/>
    <property type="match status" value="1"/>
</dbReference>
<dbReference type="PANTHER" id="PTHR46077:SF1">
    <property type="entry name" value="TOP1 BINDING ARGININE_SERINE RICH PROTEIN, E3 UBIQUITIN LIGASE"/>
    <property type="match status" value="1"/>
</dbReference>
<feature type="compositionally biased region" description="Low complexity" evidence="10">
    <location>
        <begin position="432"/>
        <end position="454"/>
    </location>
</feature>
<evidence type="ECO:0000313" key="12">
    <source>
        <dbReference type="EMBL" id="KAK0468835.1"/>
    </source>
</evidence>
<feature type="domain" description="RING-type" evidence="11">
    <location>
        <begin position="42"/>
        <end position="80"/>
    </location>
</feature>
<dbReference type="GO" id="GO:0006513">
    <property type="term" value="P:protein monoubiquitination"/>
    <property type="evidence" value="ECO:0007669"/>
    <property type="project" value="TreeGrafter"/>
</dbReference>
<dbReference type="GO" id="GO:0008270">
    <property type="term" value="F:zinc ion binding"/>
    <property type="evidence" value="ECO:0007669"/>
    <property type="project" value="UniProtKB-KW"/>
</dbReference>
<organism evidence="12 13">
    <name type="scientific">Armillaria novae-zelandiae</name>
    <dbReference type="NCBI Taxonomy" id="153914"/>
    <lineage>
        <taxon>Eukaryota</taxon>
        <taxon>Fungi</taxon>
        <taxon>Dikarya</taxon>
        <taxon>Basidiomycota</taxon>
        <taxon>Agaricomycotina</taxon>
        <taxon>Agaricomycetes</taxon>
        <taxon>Agaricomycetidae</taxon>
        <taxon>Agaricales</taxon>
        <taxon>Marasmiineae</taxon>
        <taxon>Physalacriaceae</taxon>
        <taxon>Armillaria</taxon>
    </lineage>
</organism>
<comment type="catalytic activity">
    <reaction evidence="1">
        <text>S-ubiquitinyl-[E2 ubiquitin-conjugating enzyme]-L-cysteine + [acceptor protein]-L-lysine = [E2 ubiquitin-conjugating enzyme]-L-cysteine + N(6)-ubiquitinyl-[acceptor protein]-L-lysine.</text>
        <dbReference type="EC" id="2.3.2.27"/>
    </reaction>
</comment>
<evidence type="ECO:0000256" key="9">
    <source>
        <dbReference type="PROSITE-ProRule" id="PRU00175"/>
    </source>
</evidence>
<dbReference type="EMBL" id="JAUEPR010000065">
    <property type="protein sequence ID" value="KAK0468835.1"/>
    <property type="molecule type" value="Genomic_DNA"/>
</dbReference>
<keyword evidence="5 9" id="KW-0863">Zinc-finger</keyword>
<evidence type="ECO:0000256" key="6">
    <source>
        <dbReference type="ARBA" id="ARBA00022833"/>
    </source>
</evidence>